<organism evidence="2 3">
    <name type="scientific">Coprococcus comes</name>
    <dbReference type="NCBI Taxonomy" id="410072"/>
    <lineage>
        <taxon>Bacteria</taxon>
        <taxon>Bacillati</taxon>
        <taxon>Bacillota</taxon>
        <taxon>Clostridia</taxon>
        <taxon>Lachnospirales</taxon>
        <taxon>Lachnospiraceae</taxon>
        <taxon>Coprococcus</taxon>
    </lineage>
</organism>
<dbReference type="RefSeq" id="WP_055155950.1">
    <property type="nucleotide sequence ID" value="NZ_CYXR01000005.1"/>
</dbReference>
<evidence type="ECO:0008006" key="4">
    <source>
        <dbReference type="Google" id="ProtNLM"/>
    </source>
</evidence>
<sequence>MKKIITVMLCIVLVLLFAGCGKDGDTSKVEIDYGTSSVYSKEEIDSAIEIIKKQFASFKGCELHSLSYMPDEECNNADNIEWMNNLRTDDNKEAFTQCIAFESSFRSPEKSGGAWEANEEYTWSWWLARSEGGEWNLMTWGY</sequence>
<reference evidence="2 3" key="1">
    <citation type="submission" date="2015-09" db="EMBL/GenBank/DDBJ databases">
        <authorList>
            <consortium name="Pathogen Informatics"/>
        </authorList>
    </citation>
    <scope>NUCLEOTIDE SEQUENCE [LARGE SCALE GENOMIC DNA]</scope>
    <source>
        <strain evidence="2 3">2789STDY5834962</strain>
    </source>
</reference>
<feature type="chain" id="PRO_5038981138" description="DUF4829 domain-containing protein" evidence="1">
    <location>
        <begin position="19"/>
        <end position="142"/>
    </location>
</feature>
<dbReference type="Proteomes" id="UP000095727">
    <property type="component" value="Unassembled WGS sequence"/>
</dbReference>
<protein>
    <recommendedName>
        <fullName evidence="4">DUF4829 domain-containing protein</fullName>
    </recommendedName>
</protein>
<proteinExistence type="predicted"/>
<name>A0A173RWD1_9FIRM</name>
<evidence type="ECO:0000313" key="2">
    <source>
        <dbReference type="EMBL" id="CUM82231.1"/>
    </source>
</evidence>
<dbReference type="AlphaFoldDB" id="A0A173RWD1"/>
<evidence type="ECO:0000256" key="1">
    <source>
        <dbReference type="SAM" id="SignalP"/>
    </source>
</evidence>
<gene>
    <name evidence="2" type="ORF">ERS852574_00921</name>
</gene>
<accession>A0A173RWD1</accession>
<evidence type="ECO:0000313" key="3">
    <source>
        <dbReference type="Proteomes" id="UP000095727"/>
    </source>
</evidence>
<dbReference type="PROSITE" id="PS51257">
    <property type="entry name" value="PROKAR_LIPOPROTEIN"/>
    <property type="match status" value="1"/>
</dbReference>
<dbReference type="EMBL" id="CYXR01000005">
    <property type="protein sequence ID" value="CUM82231.1"/>
    <property type="molecule type" value="Genomic_DNA"/>
</dbReference>
<keyword evidence="1" id="KW-0732">Signal</keyword>
<feature type="signal peptide" evidence="1">
    <location>
        <begin position="1"/>
        <end position="18"/>
    </location>
</feature>